<feature type="region of interest" description="Disordered" evidence="1">
    <location>
        <begin position="494"/>
        <end position="536"/>
    </location>
</feature>
<accession>A0AAN5AGI4</accession>
<reference evidence="2" key="1">
    <citation type="submission" date="2021-08" db="EMBL/GenBank/DDBJ databases">
        <title>Draft genome sequence of the GABA producer Bifidobacterium adolescentis 4-2, isolated from healthy human feces.</title>
        <authorList>
            <person name="Altaib H."/>
            <person name="Niwa R."/>
            <person name="Abe M."/>
            <person name="Suzuki T."/>
        </authorList>
    </citation>
    <scope>NUCLEOTIDE SEQUENCE</scope>
    <source>
        <strain evidence="2">4-2</strain>
    </source>
</reference>
<evidence type="ECO:0000313" key="2">
    <source>
        <dbReference type="EMBL" id="GJD14835.1"/>
    </source>
</evidence>
<dbReference type="Proteomes" id="UP000886943">
    <property type="component" value="Unassembled WGS sequence"/>
</dbReference>
<dbReference type="AlphaFoldDB" id="A0AAN5AGI4"/>
<dbReference type="RefSeq" id="WP_223895928.1">
    <property type="nucleotide sequence ID" value="NZ_BPPZ01000013.1"/>
</dbReference>
<feature type="compositionally biased region" description="Acidic residues" evidence="1">
    <location>
        <begin position="527"/>
        <end position="536"/>
    </location>
</feature>
<evidence type="ECO:0000313" key="3">
    <source>
        <dbReference type="Proteomes" id="UP000886943"/>
    </source>
</evidence>
<evidence type="ECO:0000256" key="1">
    <source>
        <dbReference type="SAM" id="MobiDB-lite"/>
    </source>
</evidence>
<proteinExistence type="predicted"/>
<name>A0AAN5AGI4_BIFAD</name>
<sequence>MSDSLMIKNASDDDDDAYVITNLAREWGARLPYLAELKLFKDGREMVDANSVPQGTDPNAAPVYKLMRQLGVVNLARRISESVTDRQQPNGFRKVEDSSLKDTDADRMAKQCGLNFILRRNMLPDKGDYGCSFGLVSNAGRGRFITPLSPWECWMDVGETAAIQYTYLDRENKEVIRLYRLVVDDSKTTTKVYSKTAQREHDRSVVDPNDVSSVAKFASDAKAWEPGSDWEWAEDSQASDFSYAEGCDSLPIVRLSTVDGQGLFEPYLPMLKRIDRETFDRLCITMMQAFRQRAIKGTVPTTYTEEDQEVIDGDKQAGDPIDLASTFAVGPAALWKLPDGVDIWESQTTDTGSLQNNIMADVKQLASAAGIPLDILSPDVQGSANGAELKRETLKFKVQTMNELDSEPIVRMVRMALAASKTANASASEFEMVWKPMDTTSSLEQAQACQLLYQSGLLARRTILTHKMGFTAQDVSEDDMNRLADQFNISGQANKSNAKPVAAVEPATGWDDETQSAVDGLPNVEGELVDEGESES</sequence>
<comment type="caution">
    <text evidence="2">The sequence shown here is derived from an EMBL/GenBank/DDBJ whole genome shotgun (WGS) entry which is preliminary data.</text>
</comment>
<protein>
    <submittedName>
        <fullName evidence="2">Hypothetical phage protein</fullName>
    </submittedName>
</protein>
<dbReference type="EMBL" id="BPPZ01000013">
    <property type="protein sequence ID" value="GJD14835.1"/>
    <property type="molecule type" value="Genomic_DNA"/>
</dbReference>
<gene>
    <name evidence="2" type="ORF">BIFAD42_18190</name>
</gene>
<organism evidence="2 3">
    <name type="scientific">Bifidobacterium adolescentis</name>
    <dbReference type="NCBI Taxonomy" id="1680"/>
    <lineage>
        <taxon>Bacteria</taxon>
        <taxon>Bacillati</taxon>
        <taxon>Actinomycetota</taxon>
        <taxon>Actinomycetes</taxon>
        <taxon>Bifidobacteriales</taxon>
        <taxon>Bifidobacteriaceae</taxon>
        <taxon>Bifidobacterium</taxon>
    </lineage>
</organism>